<name>A0A9N7V237_PLEPL</name>
<protein>
    <submittedName>
        <fullName evidence="2">Uncharacterized protein</fullName>
    </submittedName>
</protein>
<dbReference type="EMBL" id="CADEAL010002624">
    <property type="protein sequence ID" value="CAB1441353.1"/>
    <property type="molecule type" value="Genomic_DNA"/>
</dbReference>
<accession>A0A9N7V237</accession>
<feature type="region of interest" description="Disordered" evidence="1">
    <location>
        <begin position="63"/>
        <end position="85"/>
    </location>
</feature>
<gene>
    <name evidence="2" type="ORF">PLEPLA_LOCUS29129</name>
</gene>
<dbReference type="AlphaFoldDB" id="A0A9N7V237"/>
<evidence type="ECO:0000256" key="1">
    <source>
        <dbReference type="SAM" id="MobiDB-lite"/>
    </source>
</evidence>
<evidence type="ECO:0000313" key="3">
    <source>
        <dbReference type="Proteomes" id="UP001153269"/>
    </source>
</evidence>
<evidence type="ECO:0000313" key="2">
    <source>
        <dbReference type="EMBL" id="CAB1441353.1"/>
    </source>
</evidence>
<sequence>MALVMGVGPPPPPVSQSLERWPFHRGHSCHCQQSHMVASPRFSWDMGGNGDRALAGCDQISQRTGRRGAVEPGGECRSQSGEASPLTTSVEKGQCWPACGVPHCNHSGFICDSSERELNSRWRHGLYSLLPELQAKCVSSWQEQPTPGLSWRRIKKKDLAPVTQQTENIYTAGTLEP</sequence>
<keyword evidence="3" id="KW-1185">Reference proteome</keyword>
<dbReference type="Proteomes" id="UP001153269">
    <property type="component" value="Unassembled WGS sequence"/>
</dbReference>
<proteinExistence type="predicted"/>
<reference evidence="2" key="1">
    <citation type="submission" date="2020-03" db="EMBL/GenBank/DDBJ databases">
        <authorList>
            <person name="Weist P."/>
        </authorList>
    </citation>
    <scope>NUCLEOTIDE SEQUENCE</scope>
</reference>
<organism evidence="2 3">
    <name type="scientific">Pleuronectes platessa</name>
    <name type="common">European plaice</name>
    <dbReference type="NCBI Taxonomy" id="8262"/>
    <lineage>
        <taxon>Eukaryota</taxon>
        <taxon>Metazoa</taxon>
        <taxon>Chordata</taxon>
        <taxon>Craniata</taxon>
        <taxon>Vertebrata</taxon>
        <taxon>Euteleostomi</taxon>
        <taxon>Actinopterygii</taxon>
        <taxon>Neopterygii</taxon>
        <taxon>Teleostei</taxon>
        <taxon>Neoteleostei</taxon>
        <taxon>Acanthomorphata</taxon>
        <taxon>Carangaria</taxon>
        <taxon>Pleuronectiformes</taxon>
        <taxon>Pleuronectoidei</taxon>
        <taxon>Pleuronectidae</taxon>
        <taxon>Pleuronectes</taxon>
    </lineage>
</organism>
<comment type="caution">
    <text evidence="2">The sequence shown here is derived from an EMBL/GenBank/DDBJ whole genome shotgun (WGS) entry which is preliminary data.</text>
</comment>